<evidence type="ECO:0000256" key="8">
    <source>
        <dbReference type="ARBA" id="ARBA00023136"/>
    </source>
</evidence>
<dbReference type="PANTHER" id="PTHR46012:SF2">
    <property type="entry name" value="IP22168P"/>
    <property type="match status" value="1"/>
</dbReference>
<keyword evidence="4" id="KW-0808">Transferase</keyword>
<comment type="function">
    <text evidence="10">Glycosyltransferase which elongates the O-linked glucose attached to EGF-like repeats in the extracellular domain of Notch proteins by catalyzing the addition of xylose.</text>
</comment>
<dbReference type="RefSeq" id="XP_013379349.1">
    <property type="nucleotide sequence ID" value="XM_013523895.2"/>
</dbReference>
<comment type="similarity">
    <text evidence="2">Belongs to the glycosyltransferase 8 family.</text>
</comment>
<protein>
    <recommendedName>
        <fullName evidence="11">UDP-D-xylose:beta-D-glucoside alpha-1,3-D-xylosyltransferase</fullName>
        <ecNumber evidence="11">2.4.2.42</ecNumber>
    </recommendedName>
</protein>
<reference evidence="15" key="1">
    <citation type="submission" date="2025-08" db="UniProtKB">
        <authorList>
            <consortium name="RefSeq"/>
        </authorList>
    </citation>
    <scope>IDENTIFICATION</scope>
    <source>
        <tissue evidence="15">Gonads</tissue>
    </source>
</reference>
<evidence type="ECO:0000256" key="1">
    <source>
        <dbReference type="ARBA" id="ARBA00004606"/>
    </source>
</evidence>
<dbReference type="GO" id="GO:0016266">
    <property type="term" value="P:protein O-linked glycosylation via N-acetyl-galactosamine"/>
    <property type="evidence" value="ECO:0007669"/>
    <property type="project" value="TreeGrafter"/>
</dbReference>
<name>A0A1S3H2I0_LINAN</name>
<evidence type="ECO:0000256" key="13">
    <source>
        <dbReference type="SAM" id="Phobius"/>
    </source>
</evidence>
<evidence type="ECO:0000256" key="7">
    <source>
        <dbReference type="ARBA" id="ARBA00022989"/>
    </source>
</evidence>
<dbReference type="InterPro" id="IPR002495">
    <property type="entry name" value="Glyco_trans_8"/>
</dbReference>
<keyword evidence="9" id="KW-0325">Glycoprotein</keyword>
<dbReference type="Gene3D" id="3.90.550.10">
    <property type="entry name" value="Spore Coat Polysaccharide Biosynthesis Protein SpsA, Chain A"/>
    <property type="match status" value="1"/>
</dbReference>
<dbReference type="Pfam" id="PF01501">
    <property type="entry name" value="Glyco_transf_8"/>
    <property type="match status" value="1"/>
</dbReference>
<dbReference type="InterPro" id="IPR029044">
    <property type="entry name" value="Nucleotide-diphossugar_trans"/>
</dbReference>
<dbReference type="OrthoDB" id="6238971at2759"/>
<evidence type="ECO:0000256" key="12">
    <source>
        <dbReference type="ARBA" id="ARBA00049181"/>
    </source>
</evidence>
<keyword evidence="8 13" id="KW-0472">Membrane</keyword>
<dbReference type="KEGG" id="lak:106150607"/>
<evidence type="ECO:0000256" key="3">
    <source>
        <dbReference type="ARBA" id="ARBA00022676"/>
    </source>
</evidence>
<dbReference type="Proteomes" id="UP000085678">
    <property type="component" value="Unplaced"/>
</dbReference>
<proteinExistence type="inferred from homology"/>
<evidence type="ECO:0000256" key="11">
    <source>
        <dbReference type="ARBA" id="ARBA00038854"/>
    </source>
</evidence>
<keyword evidence="6" id="KW-0735">Signal-anchor</keyword>
<sequence>MHLNLIFKPASLGLFCLGIITVVFLLIQTRNFLVTIFGLPQNETELHFALVACGRNYTASSLNTLKSAVLFTPDGDVLKFHVFTDRRETFEEWREQLPVKYRRKIRLYLYNISEEEKSLSFTNEKEMRSLPCAMQRLFYSESLRHINHVIHVDTDMIFLHDIRALHDEGFAAMNKSHVTTMSQNGPRDRLNPWYNKKRYIRMPFYPPVGLQSGLMWMNLTRMRMTRFQQLWTEAFVQYNTEFYLHDQDILNAAFAAKPEMVKMLTTCDWHYWLAYCLSEAYCTPRKVYVLHGINSSFHWKSCYPFSTVWDAFEKFSLDQDIGSHLLEPLLKALGNQTKEDQNKNCGKCINTPTEALVGGLRTLI</sequence>
<keyword evidence="3" id="KW-0328">Glycosyltransferase</keyword>
<keyword evidence="14" id="KW-1185">Reference proteome</keyword>
<dbReference type="GeneID" id="106150607"/>
<dbReference type="AlphaFoldDB" id="A0A1S3H2I0"/>
<dbReference type="PANTHER" id="PTHR46012">
    <property type="entry name" value="IP22168P"/>
    <property type="match status" value="1"/>
</dbReference>
<dbReference type="GO" id="GO:0140563">
    <property type="term" value="F:UDP-D-xylose:beta-D-glucoside alpha-1,3-D-xylosyltransferase activity"/>
    <property type="evidence" value="ECO:0007669"/>
    <property type="project" value="UniProtKB-EC"/>
</dbReference>
<dbReference type="InParanoid" id="A0A1S3H2I0"/>
<evidence type="ECO:0000256" key="9">
    <source>
        <dbReference type="ARBA" id="ARBA00023180"/>
    </source>
</evidence>
<keyword evidence="7 13" id="KW-1133">Transmembrane helix</keyword>
<evidence type="ECO:0000256" key="5">
    <source>
        <dbReference type="ARBA" id="ARBA00022692"/>
    </source>
</evidence>
<evidence type="ECO:0000256" key="6">
    <source>
        <dbReference type="ARBA" id="ARBA00022968"/>
    </source>
</evidence>
<dbReference type="GO" id="GO:0016020">
    <property type="term" value="C:membrane"/>
    <property type="evidence" value="ECO:0007669"/>
    <property type="project" value="UniProtKB-SubCell"/>
</dbReference>
<accession>A0A1S3H2I0</accession>
<evidence type="ECO:0000256" key="4">
    <source>
        <dbReference type="ARBA" id="ARBA00022679"/>
    </source>
</evidence>
<dbReference type="SUPFAM" id="SSF53448">
    <property type="entry name" value="Nucleotide-diphospho-sugar transferases"/>
    <property type="match status" value="1"/>
</dbReference>
<evidence type="ECO:0000256" key="10">
    <source>
        <dbReference type="ARBA" id="ARBA00037301"/>
    </source>
</evidence>
<organism evidence="14 15">
    <name type="scientific">Lingula anatina</name>
    <name type="common">Brachiopod</name>
    <name type="synonym">Lingula unguis</name>
    <dbReference type="NCBI Taxonomy" id="7574"/>
    <lineage>
        <taxon>Eukaryota</taxon>
        <taxon>Metazoa</taxon>
        <taxon>Spiralia</taxon>
        <taxon>Lophotrochozoa</taxon>
        <taxon>Brachiopoda</taxon>
        <taxon>Linguliformea</taxon>
        <taxon>Lingulata</taxon>
        <taxon>Lingulida</taxon>
        <taxon>Linguloidea</taxon>
        <taxon>Lingulidae</taxon>
        <taxon>Lingula</taxon>
    </lineage>
</organism>
<keyword evidence="5 13" id="KW-0812">Transmembrane</keyword>
<evidence type="ECO:0000256" key="2">
    <source>
        <dbReference type="ARBA" id="ARBA00006351"/>
    </source>
</evidence>
<dbReference type="EC" id="2.4.2.42" evidence="11"/>
<evidence type="ECO:0000313" key="15">
    <source>
        <dbReference type="RefSeq" id="XP_013379349.1"/>
    </source>
</evidence>
<evidence type="ECO:0000313" key="14">
    <source>
        <dbReference type="Proteomes" id="UP000085678"/>
    </source>
</evidence>
<gene>
    <name evidence="15" type="primary">LOC106150607</name>
</gene>
<dbReference type="InterPro" id="IPR051993">
    <property type="entry name" value="Glycosyltransferase_8"/>
</dbReference>
<comment type="catalytic activity">
    <reaction evidence="12">
        <text>3-O-(beta-D-glucosyl)-L-seryl-[EGF-like domain protein] + UDP-alpha-D-xylose = 3-O-[alpha-D-xylosyl-(1-&gt;3)-beta-D-glucosyl]-L-seryl-[EGF-like domain protein] + UDP + H(+)</text>
        <dbReference type="Rhea" id="RHEA:56064"/>
        <dbReference type="Rhea" id="RHEA-COMP:14610"/>
        <dbReference type="Rhea" id="RHEA-COMP:14611"/>
        <dbReference type="ChEBI" id="CHEBI:15378"/>
        <dbReference type="ChEBI" id="CHEBI:57632"/>
        <dbReference type="ChEBI" id="CHEBI:58223"/>
        <dbReference type="ChEBI" id="CHEBI:140575"/>
        <dbReference type="ChEBI" id="CHEBI:140576"/>
        <dbReference type="EC" id="2.4.2.42"/>
    </reaction>
</comment>
<feature type="transmembrane region" description="Helical" evidence="13">
    <location>
        <begin position="6"/>
        <end position="27"/>
    </location>
</feature>
<comment type="subcellular location">
    <subcellularLocation>
        <location evidence="1">Membrane</location>
        <topology evidence="1">Single-pass type II membrane protein</topology>
    </subcellularLocation>
</comment>